<accession>A0ABS7RMG4</accession>
<feature type="binding site" evidence="6">
    <location>
        <position position="331"/>
    </location>
    <ligand>
        <name>S-adenosyl-L-methionine</name>
        <dbReference type="ChEBI" id="CHEBI:59789"/>
    </ligand>
</feature>
<evidence type="ECO:0000256" key="7">
    <source>
        <dbReference type="SAM" id="MobiDB-lite"/>
    </source>
</evidence>
<evidence type="ECO:0000256" key="5">
    <source>
        <dbReference type="ARBA" id="ARBA00022884"/>
    </source>
</evidence>
<keyword evidence="4 6" id="KW-0949">S-adenosyl-L-methionine</keyword>
<protein>
    <submittedName>
        <fullName evidence="9">rRNA cytosine-C5-methyltransferase</fullName>
    </submittedName>
</protein>
<keyword evidence="5 6" id="KW-0694">RNA-binding</keyword>
<evidence type="ECO:0000256" key="4">
    <source>
        <dbReference type="ARBA" id="ARBA00022691"/>
    </source>
</evidence>
<organism evidence="9 10">
    <name type="scientific">Nocardioides jiangsuensis</name>
    <dbReference type="NCBI Taxonomy" id="2866161"/>
    <lineage>
        <taxon>Bacteria</taxon>
        <taxon>Bacillati</taxon>
        <taxon>Actinomycetota</taxon>
        <taxon>Actinomycetes</taxon>
        <taxon>Propionibacteriales</taxon>
        <taxon>Nocardioidaceae</taxon>
        <taxon>Nocardioides</taxon>
    </lineage>
</organism>
<proteinExistence type="inferred from homology"/>
<dbReference type="SUPFAM" id="SSF48013">
    <property type="entry name" value="NusB-like"/>
    <property type="match status" value="1"/>
</dbReference>
<dbReference type="Gene3D" id="3.40.50.150">
    <property type="entry name" value="Vaccinia Virus protein VP39"/>
    <property type="match status" value="1"/>
</dbReference>
<feature type="region of interest" description="Disordered" evidence="7">
    <location>
        <begin position="1"/>
        <end position="44"/>
    </location>
</feature>
<evidence type="ECO:0000259" key="8">
    <source>
        <dbReference type="PROSITE" id="PS51686"/>
    </source>
</evidence>
<keyword evidence="2 6" id="KW-0489">Methyltransferase</keyword>
<evidence type="ECO:0000256" key="1">
    <source>
        <dbReference type="ARBA" id="ARBA00007494"/>
    </source>
</evidence>
<evidence type="ECO:0000256" key="2">
    <source>
        <dbReference type="ARBA" id="ARBA00022603"/>
    </source>
</evidence>
<reference evidence="9 10" key="1">
    <citation type="submission" date="2021-08" db="EMBL/GenBank/DDBJ databases">
        <title>Nocardioides bacterium WL0053 sp. nov., isolated from the sediment.</title>
        <authorList>
            <person name="Wang L."/>
            <person name="Zhang D."/>
            <person name="Zhang A."/>
        </authorList>
    </citation>
    <scope>NUCLEOTIDE SEQUENCE [LARGE SCALE GENOMIC DNA]</scope>
    <source>
        <strain evidence="9 10">WL0053</strain>
    </source>
</reference>
<dbReference type="PROSITE" id="PS01153">
    <property type="entry name" value="NOL1_NOP2_SUN"/>
    <property type="match status" value="1"/>
</dbReference>
<feature type="compositionally biased region" description="Low complexity" evidence="7">
    <location>
        <begin position="32"/>
        <end position="43"/>
    </location>
</feature>
<evidence type="ECO:0000313" key="10">
    <source>
        <dbReference type="Proteomes" id="UP000754710"/>
    </source>
</evidence>
<dbReference type="EMBL" id="JAIEZQ010000002">
    <property type="protein sequence ID" value="MBY9076248.1"/>
    <property type="molecule type" value="Genomic_DNA"/>
</dbReference>
<feature type="domain" description="SAM-dependent MTase RsmB/NOP-type" evidence="8">
    <location>
        <begin position="202"/>
        <end position="495"/>
    </location>
</feature>
<comment type="similarity">
    <text evidence="1 6">Belongs to the class I-like SAM-binding methyltransferase superfamily. RsmB/NOP family.</text>
</comment>
<dbReference type="InterPro" id="IPR029063">
    <property type="entry name" value="SAM-dependent_MTases_sf"/>
</dbReference>
<evidence type="ECO:0000256" key="6">
    <source>
        <dbReference type="PROSITE-ProRule" id="PRU01023"/>
    </source>
</evidence>
<dbReference type="PROSITE" id="PS51686">
    <property type="entry name" value="SAM_MT_RSMB_NOP"/>
    <property type="match status" value="1"/>
</dbReference>
<dbReference type="Gene3D" id="1.10.940.10">
    <property type="entry name" value="NusB-like"/>
    <property type="match status" value="1"/>
</dbReference>
<comment type="caution">
    <text evidence="9">The sequence shown here is derived from an EMBL/GenBank/DDBJ whole genome shotgun (WGS) entry which is preliminary data.</text>
</comment>
<name>A0ABS7RMG4_9ACTN</name>
<dbReference type="InterPro" id="IPR035926">
    <property type="entry name" value="NusB-like_sf"/>
</dbReference>
<dbReference type="InterPro" id="IPR006027">
    <property type="entry name" value="NusB_RsmB_TIM44"/>
</dbReference>
<feature type="binding site" evidence="6">
    <location>
        <position position="358"/>
    </location>
    <ligand>
        <name>S-adenosyl-L-methionine</name>
        <dbReference type="ChEBI" id="CHEBI:59789"/>
    </ligand>
</feature>
<feature type="active site" description="Nucleophile" evidence="6">
    <location>
        <position position="428"/>
    </location>
</feature>
<keyword evidence="10" id="KW-1185">Reference proteome</keyword>
<dbReference type="PRINTS" id="PR02008">
    <property type="entry name" value="RCMTFAMILY"/>
</dbReference>
<feature type="binding site" evidence="6">
    <location>
        <begin position="306"/>
        <end position="312"/>
    </location>
    <ligand>
        <name>S-adenosyl-L-methionine</name>
        <dbReference type="ChEBI" id="CHEBI:59789"/>
    </ligand>
</feature>
<dbReference type="Pfam" id="PF01029">
    <property type="entry name" value="NusB"/>
    <property type="match status" value="1"/>
</dbReference>
<evidence type="ECO:0000256" key="3">
    <source>
        <dbReference type="ARBA" id="ARBA00022679"/>
    </source>
</evidence>
<evidence type="ECO:0000313" key="9">
    <source>
        <dbReference type="EMBL" id="MBY9076248.1"/>
    </source>
</evidence>
<dbReference type="Proteomes" id="UP000754710">
    <property type="component" value="Unassembled WGS sequence"/>
</dbReference>
<dbReference type="InterPro" id="IPR001678">
    <property type="entry name" value="MeTrfase_RsmB-F_NOP2_dom"/>
</dbReference>
<dbReference type="InterPro" id="IPR023267">
    <property type="entry name" value="RCMT"/>
</dbReference>
<dbReference type="PANTHER" id="PTHR22807">
    <property type="entry name" value="NOP2 YEAST -RELATED NOL1/NOP2/FMU SUN DOMAIN-CONTAINING"/>
    <property type="match status" value="1"/>
</dbReference>
<feature type="binding site" evidence="6">
    <location>
        <position position="375"/>
    </location>
    <ligand>
        <name>S-adenosyl-L-methionine</name>
        <dbReference type="ChEBI" id="CHEBI:59789"/>
    </ligand>
</feature>
<gene>
    <name evidence="9" type="ORF">K1X13_15550</name>
</gene>
<dbReference type="SUPFAM" id="SSF53335">
    <property type="entry name" value="S-adenosyl-L-methionine-dependent methyltransferases"/>
    <property type="match status" value="1"/>
</dbReference>
<dbReference type="PANTHER" id="PTHR22807:SF53">
    <property type="entry name" value="RIBOSOMAL RNA SMALL SUBUNIT METHYLTRANSFERASE B-RELATED"/>
    <property type="match status" value="1"/>
</dbReference>
<feature type="compositionally biased region" description="Gly residues" evidence="7">
    <location>
        <begin position="14"/>
        <end position="31"/>
    </location>
</feature>
<sequence>MADPRAKGRHGGRRAGSGGGRGAAGGSGRVGGRPAARRPGTAGDVDPARAVAFEVLTAVREQDAYTNLVLPAMLRSRGVAGRDAAFATELVSGTIRRQGTYDAVIAANVDRPLAKVDPDVLDALRLGTHQLLAMRVPSHAAVGTTVDLVRSRVGRGPTGFVNAVLRKVAAHDLDGWVRRVAPDPVADPVGFAAVAHSHPQWVVEELQRALGDDGELEALLAADNAAPKVTLVARPGLASVEELVGAGGTASSMSPYAVELSGGDPGTVPAVAEGRAGVQDEGSQLVALALSRATVDGRDERWLDLCAGPGGKSALLAALAAERGAGLLASERQHHRAVLVRRATAAARTGLLGVVTADGTVPAWRPGTFDRVLVDAPCSGLGALRRRPESRWRRTPQDLRDLVPLQRALLGSALDSVRSGGVVAYATCSPVVAETSEVVRDVVAGRDDVVLEDATPLFDGVPDLRPGAARLPGTVQLWPHRHGTDAMFLALLRRR</sequence>
<keyword evidence="3 6" id="KW-0808">Transferase</keyword>
<dbReference type="InterPro" id="IPR049560">
    <property type="entry name" value="MeTrfase_RsmB-F_NOP2_cat"/>
</dbReference>
<dbReference type="Pfam" id="PF01189">
    <property type="entry name" value="Methyltr_RsmB-F"/>
    <property type="match status" value="1"/>
</dbReference>
<dbReference type="InterPro" id="IPR018314">
    <property type="entry name" value="RsmB/NOL1/NOP2-like_CS"/>
</dbReference>